<keyword evidence="2" id="KW-1185">Reference proteome</keyword>
<dbReference type="EMBL" id="ML977011">
    <property type="protein sequence ID" value="KAF1952336.1"/>
    <property type="molecule type" value="Genomic_DNA"/>
</dbReference>
<organism evidence="1 2">
    <name type="scientific">Byssothecium circinans</name>
    <dbReference type="NCBI Taxonomy" id="147558"/>
    <lineage>
        <taxon>Eukaryota</taxon>
        <taxon>Fungi</taxon>
        <taxon>Dikarya</taxon>
        <taxon>Ascomycota</taxon>
        <taxon>Pezizomycotina</taxon>
        <taxon>Dothideomycetes</taxon>
        <taxon>Pleosporomycetidae</taxon>
        <taxon>Pleosporales</taxon>
        <taxon>Massarineae</taxon>
        <taxon>Massarinaceae</taxon>
        <taxon>Byssothecium</taxon>
    </lineage>
</organism>
<protein>
    <submittedName>
        <fullName evidence="1">Uncharacterized protein</fullName>
    </submittedName>
</protein>
<accession>A0A6A5TNE4</accession>
<gene>
    <name evidence="1" type="ORF">CC80DRAFT_508100</name>
</gene>
<reference evidence="1" key="1">
    <citation type="journal article" date="2020" name="Stud. Mycol.">
        <title>101 Dothideomycetes genomes: a test case for predicting lifestyles and emergence of pathogens.</title>
        <authorList>
            <person name="Haridas S."/>
            <person name="Albert R."/>
            <person name="Binder M."/>
            <person name="Bloem J."/>
            <person name="Labutti K."/>
            <person name="Salamov A."/>
            <person name="Andreopoulos B."/>
            <person name="Baker S."/>
            <person name="Barry K."/>
            <person name="Bills G."/>
            <person name="Bluhm B."/>
            <person name="Cannon C."/>
            <person name="Castanera R."/>
            <person name="Culley D."/>
            <person name="Daum C."/>
            <person name="Ezra D."/>
            <person name="Gonzalez J."/>
            <person name="Henrissat B."/>
            <person name="Kuo A."/>
            <person name="Liang C."/>
            <person name="Lipzen A."/>
            <person name="Lutzoni F."/>
            <person name="Magnuson J."/>
            <person name="Mondo S."/>
            <person name="Nolan M."/>
            <person name="Ohm R."/>
            <person name="Pangilinan J."/>
            <person name="Park H.-J."/>
            <person name="Ramirez L."/>
            <person name="Alfaro M."/>
            <person name="Sun H."/>
            <person name="Tritt A."/>
            <person name="Yoshinaga Y."/>
            <person name="Zwiers L.-H."/>
            <person name="Turgeon B."/>
            <person name="Goodwin S."/>
            <person name="Spatafora J."/>
            <person name="Crous P."/>
            <person name="Grigoriev I."/>
        </authorList>
    </citation>
    <scope>NUCLEOTIDE SEQUENCE</scope>
    <source>
        <strain evidence="1">CBS 675.92</strain>
    </source>
</reference>
<sequence>MSCIADIVVVPRRLNASCSRATIIRRASPFELETLMSNELFQFETQQRRHNQRTDLPRCSAALAYTIHALTCKPSHIRREMYWIYQILGHSIRSISSLDLTTTLARATISTGWLSSGGDSLDRTPDSCAAPHFGSLRTISRFFDARVFRFRVRWTGICVLSINFYSPPRIAVFASWSTHSVPG</sequence>
<evidence type="ECO:0000313" key="2">
    <source>
        <dbReference type="Proteomes" id="UP000800035"/>
    </source>
</evidence>
<proteinExistence type="predicted"/>
<name>A0A6A5TNE4_9PLEO</name>
<dbReference type="AlphaFoldDB" id="A0A6A5TNE4"/>
<evidence type="ECO:0000313" key="1">
    <source>
        <dbReference type="EMBL" id="KAF1952336.1"/>
    </source>
</evidence>
<dbReference type="Proteomes" id="UP000800035">
    <property type="component" value="Unassembled WGS sequence"/>
</dbReference>